<organism evidence="3 4">
    <name type="scientific">Caenorhabditis angaria</name>
    <dbReference type="NCBI Taxonomy" id="860376"/>
    <lineage>
        <taxon>Eukaryota</taxon>
        <taxon>Metazoa</taxon>
        <taxon>Ecdysozoa</taxon>
        <taxon>Nematoda</taxon>
        <taxon>Chromadorea</taxon>
        <taxon>Rhabditida</taxon>
        <taxon>Rhabditina</taxon>
        <taxon>Rhabditomorpha</taxon>
        <taxon>Rhabditoidea</taxon>
        <taxon>Rhabditidae</taxon>
        <taxon>Peloderinae</taxon>
        <taxon>Caenorhabditis</taxon>
    </lineage>
</organism>
<feature type="domain" description="F-box" evidence="2">
    <location>
        <begin position="8"/>
        <end position="55"/>
    </location>
</feature>
<evidence type="ECO:0000259" key="2">
    <source>
        <dbReference type="PROSITE" id="PS50181"/>
    </source>
</evidence>
<gene>
    <name evidence="3" type="ORF">CAMP_LOCUS13207</name>
</gene>
<proteinExistence type="predicted"/>
<dbReference type="InterPro" id="IPR036047">
    <property type="entry name" value="F-box-like_dom_sf"/>
</dbReference>
<dbReference type="PROSITE" id="PS50181">
    <property type="entry name" value="FBOX"/>
    <property type="match status" value="1"/>
</dbReference>
<dbReference type="Proteomes" id="UP001152747">
    <property type="component" value="Unassembled WGS sequence"/>
</dbReference>
<name>A0A9P1ISP0_9PELO</name>
<accession>A0A9P1ISP0</accession>
<comment type="caution">
    <text evidence="3">The sequence shown here is derived from an EMBL/GenBank/DDBJ whole genome shotgun (WGS) entry which is preliminary data.</text>
</comment>
<dbReference type="InterPro" id="IPR001810">
    <property type="entry name" value="F-box_dom"/>
</dbReference>
<feature type="compositionally biased region" description="Acidic residues" evidence="1">
    <location>
        <begin position="337"/>
        <end position="353"/>
    </location>
</feature>
<dbReference type="EMBL" id="CANHGI010000005">
    <property type="protein sequence ID" value="CAI5450570.1"/>
    <property type="molecule type" value="Genomic_DNA"/>
</dbReference>
<dbReference type="Pfam" id="PF00646">
    <property type="entry name" value="F-box"/>
    <property type="match status" value="1"/>
</dbReference>
<dbReference type="AlphaFoldDB" id="A0A9P1ISP0"/>
<dbReference type="PANTHER" id="PTHR21503:SF8">
    <property type="entry name" value="F-BOX ASSOCIATED DOMAIN-CONTAINING PROTEIN-RELATED"/>
    <property type="match status" value="1"/>
</dbReference>
<dbReference type="SUPFAM" id="SSF81383">
    <property type="entry name" value="F-box domain"/>
    <property type="match status" value="1"/>
</dbReference>
<keyword evidence="4" id="KW-1185">Reference proteome</keyword>
<dbReference type="PANTHER" id="PTHR21503">
    <property type="entry name" value="F-BOX-CONTAINING HYPOTHETICAL PROTEIN C.ELEGANS"/>
    <property type="match status" value="1"/>
</dbReference>
<dbReference type="InterPro" id="IPR012885">
    <property type="entry name" value="F-box_Sdz-33"/>
</dbReference>
<evidence type="ECO:0000313" key="3">
    <source>
        <dbReference type="EMBL" id="CAI5450570.1"/>
    </source>
</evidence>
<dbReference type="Pfam" id="PF07735">
    <property type="entry name" value="FBA_2"/>
    <property type="match status" value="1"/>
</dbReference>
<evidence type="ECO:0000313" key="4">
    <source>
        <dbReference type="Proteomes" id="UP001152747"/>
    </source>
</evidence>
<reference evidence="3" key="1">
    <citation type="submission" date="2022-11" db="EMBL/GenBank/DDBJ databases">
        <authorList>
            <person name="Kikuchi T."/>
        </authorList>
    </citation>
    <scope>NUCLEOTIDE SEQUENCE</scope>
    <source>
        <strain evidence="3">PS1010</strain>
    </source>
</reference>
<sequence length="353" mass="41425">MENVNEKPCYILNIPNELQLMIFDKMEPADKISYGKTSRKCRAIWKESNSLFDGIAWKYSYTLAYKKHVLSFNESYPFVGNGQFVEYFPNYLEFGSNDTNFRQRKECENGFEMAEEKFVKTLEKYQNTVKSITIDGECLATLKNVTSFPNLRYLVFNDAFDIMKEILLKSEDSLEYLKIYRQGYPYCDRAVNFANCPQIYRVSEYLSINVGLTREQLLKLSAKNIRMPMRDLEPEDIFEFIKSWQNGTKGNLESCEWYFYIFNARKFFGFFNIPIINRYKRITIRGIAGTTAEIIFRKRKALEFRVIENAEIIDSDGEGRTDSHMDYRDYLYSSDSSDYDSSSDSDSGETDSE</sequence>
<feature type="region of interest" description="Disordered" evidence="1">
    <location>
        <begin position="331"/>
        <end position="353"/>
    </location>
</feature>
<evidence type="ECO:0000256" key="1">
    <source>
        <dbReference type="SAM" id="MobiDB-lite"/>
    </source>
</evidence>
<protein>
    <recommendedName>
        <fullName evidence="2">F-box domain-containing protein</fullName>
    </recommendedName>
</protein>